<evidence type="ECO:0000313" key="1">
    <source>
        <dbReference type="EMBL" id="MBH8588590.1"/>
    </source>
</evidence>
<keyword evidence="2" id="KW-1185">Reference proteome</keyword>
<gene>
    <name evidence="1" type="ORF">I8U22_07115</name>
</gene>
<reference evidence="1 2" key="1">
    <citation type="submission" date="2020-12" db="EMBL/GenBank/DDBJ databases">
        <title>WGS of Thermoactinomyces spp.</title>
        <authorList>
            <person name="Cheng K."/>
        </authorList>
    </citation>
    <scope>NUCLEOTIDE SEQUENCE [LARGE SCALE GENOMIC DNA]</scope>
    <source>
        <strain evidence="2">CICC 10650\ACCC 41061</strain>
    </source>
</reference>
<organism evidence="1 2">
    <name type="scientific">Thermoactinomyces vulgaris</name>
    <dbReference type="NCBI Taxonomy" id="2026"/>
    <lineage>
        <taxon>Bacteria</taxon>
        <taxon>Bacillati</taxon>
        <taxon>Bacillota</taxon>
        <taxon>Bacilli</taxon>
        <taxon>Bacillales</taxon>
        <taxon>Thermoactinomycetaceae</taxon>
        <taxon>Thermoactinomyces</taxon>
    </lineage>
</organism>
<dbReference type="RefSeq" id="WP_037995590.1">
    <property type="nucleotide sequence ID" value="NZ_CP036487.1"/>
</dbReference>
<accession>A0ABS0QH51</accession>
<sequence length="62" mass="7202">MSKEKKRFLLRLDHALYSALEKWAADEFRSVNAQIEFILKQAAKKAGRFPPEPKTGKKENKL</sequence>
<dbReference type="Gene3D" id="1.10.1220.10">
    <property type="entry name" value="Met repressor-like"/>
    <property type="match status" value="1"/>
</dbReference>
<name>A0ABS0QH51_THEVU</name>
<dbReference type="EMBL" id="JAECVU010000003">
    <property type="protein sequence ID" value="MBH8588590.1"/>
    <property type="molecule type" value="Genomic_DNA"/>
</dbReference>
<protein>
    <submittedName>
        <fullName evidence="1">Toxin-antitoxin system HicB family antitoxin</fullName>
    </submittedName>
</protein>
<dbReference type="InterPro" id="IPR010985">
    <property type="entry name" value="Ribbon_hlx_hlx"/>
</dbReference>
<comment type="caution">
    <text evidence="1">The sequence shown here is derived from an EMBL/GenBank/DDBJ whole genome shotgun (WGS) entry which is preliminary data.</text>
</comment>
<evidence type="ECO:0000313" key="2">
    <source>
        <dbReference type="Proteomes" id="UP000641910"/>
    </source>
</evidence>
<dbReference type="InterPro" id="IPR013321">
    <property type="entry name" value="Arc_rbn_hlx_hlx"/>
</dbReference>
<dbReference type="SUPFAM" id="SSF47598">
    <property type="entry name" value="Ribbon-helix-helix"/>
    <property type="match status" value="1"/>
</dbReference>
<proteinExistence type="predicted"/>
<dbReference type="Proteomes" id="UP000641910">
    <property type="component" value="Unassembled WGS sequence"/>
</dbReference>